<comment type="subcellular location">
    <subcellularLocation>
        <location evidence="1">Cell membrane</location>
        <topology evidence="1">Multi-pass membrane protein</topology>
    </subcellularLocation>
</comment>
<keyword evidence="5" id="KW-0552">Olfaction</keyword>
<organism evidence="11 12">
    <name type="scientific">Dufourea novaeangliae</name>
    <name type="common">Sweat bee</name>
    <dbReference type="NCBI Taxonomy" id="178035"/>
    <lineage>
        <taxon>Eukaryota</taxon>
        <taxon>Metazoa</taxon>
        <taxon>Ecdysozoa</taxon>
        <taxon>Arthropoda</taxon>
        <taxon>Hexapoda</taxon>
        <taxon>Insecta</taxon>
        <taxon>Pterygota</taxon>
        <taxon>Neoptera</taxon>
        <taxon>Endopterygota</taxon>
        <taxon>Hymenoptera</taxon>
        <taxon>Apocrita</taxon>
        <taxon>Aculeata</taxon>
        <taxon>Apoidea</taxon>
        <taxon>Anthophila</taxon>
        <taxon>Halictidae</taxon>
        <taxon>Rophitinae</taxon>
        <taxon>Dufourea</taxon>
    </lineage>
</organism>
<dbReference type="EMBL" id="KQ434791">
    <property type="protein sequence ID" value="KZC05409.1"/>
    <property type="molecule type" value="Genomic_DNA"/>
</dbReference>
<keyword evidence="12" id="KW-1185">Reference proteome</keyword>
<keyword evidence="3" id="KW-0716">Sensory transduction</keyword>
<evidence type="ECO:0000256" key="1">
    <source>
        <dbReference type="ARBA" id="ARBA00004651"/>
    </source>
</evidence>
<dbReference type="GO" id="GO:0005549">
    <property type="term" value="F:odorant binding"/>
    <property type="evidence" value="ECO:0007669"/>
    <property type="project" value="InterPro"/>
</dbReference>
<evidence type="ECO:0000256" key="9">
    <source>
        <dbReference type="ARBA" id="ARBA00023224"/>
    </source>
</evidence>
<evidence type="ECO:0000256" key="5">
    <source>
        <dbReference type="ARBA" id="ARBA00022725"/>
    </source>
</evidence>
<dbReference type="GO" id="GO:0004984">
    <property type="term" value="F:olfactory receptor activity"/>
    <property type="evidence" value="ECO:0007669"/>
    <property type="project" value="InterPro"/>
</dbReference>
<dbReference type="Pfam" id="PF02949">
    <property type="entry name" value="7tm_6"/>
    <property type="match status" value="1"/>
</dbReference>
<feature type="transmembrane region" description="Helical" evidence="10">
    <location>
        <begin position="32"/>
        <end position="50"/>
    </location>
</feature>
<keyword evidence="2" id="KW-1003">Cell membrane</keyword>
<dbReference type="InterPro" id="IPR004117">
    <property type="entry name" value="7tm6_olfct_rcpt"/>
</dbReference>
<keyword evidence="8 11" id="KW-0675">Receptor</keyword>
<dbReference type="OrthoDB" id="6617147at2759"/>
<feature type="transmembrane region" description="Helical" evidence="10">
    <location>
        <begin position="162"/>
        <end position="186"/>
    </location>
</feature>
<dbReference type="PANTHER" id="PTHR21137">
    <property type="entry name" value="ODORANT RECEPTOR"/>
    <property type="match status" value="1"/>
</dbReference>
<keyword evidence="9" id="KW-0807">Transducer</keyword>
<evidence type="ECO:0000256" key="3">
    <source>
        <dbReference type="ARBA" id="ARBA00022606"/>
    </source>
</evidence>
<dbReference type="GO" id="GO:0007165">
    <property type="term" value="P:signal transduction"/>
    <property type="evidence" value="ECO:0007669"/>
    <property type="project" value="UniProtKB-KW"/>
</dbReference>
<dbReference type="AlphaFoldDB" id="A0A154P0F4"/>
<name>A0A154P0F4_DUFNO</name>
<evidence type="ECO:0000256" key="2">
    <source>
        <dbReference type="ARBA" id="ARBA00022475"/>
    </source>
</evidence>
<protein>
    <submittedName>
        <fullName evidence="11">Odorant receptor Or2</fullName>
    </submittedName>
</protein>
<evidence type="ECO:0000256" key="6">
    <source>
        <dbReference type="ARBA" id="ARBA00022989"/>
    </source>
</evidence>
<accession>A0A154P0F4</accession>
<feature type="transmembrane region" description="Helical" evidence="10">
    <location>
        <begin position="198"/>
        <end position="217"/>
    </location>
</feature>
<sequence>PVLQMIKDDWKEPKTDAERDVMIQRARIARSFIKFCYAAVFLITLTFIFLQTLGMPLRHTTKETETFLFSTYYVIDVSRRPYFEIIYILQVISVLAIVYSYIGVDIFFAMLVLHISAQLENLRMRLANIKTSNCFDRVLKDTVMRHTRLISAVDVIENAYTLLLLILLFYFGVYNCLSIFEILTIINGKADFPASVLYFQIGCYISVFIQTSFYSIVGQLLATQSELVYEAVYDCEWLNLKPKDAKNLILIMMRSRKPLYVTAGKLFPITMLTFCNVLKISFSYMSFLLTKNLDTSGHA</sequence>
<feature type="transmembrane region" description="Helical" evidence="10">
    <location>
        <begin position="259"/>
        <end position="282"/>
    </location>
</feature>
<gene>
    <name evidence="11" type="ORF">WN55_05439</name>
</gene>
<dbReference type="PANTHER" id="PTHR21137:SF35">
    <property type="entry name" value="ODORANT RECEPTOR 19A-RELATED"/>
    <property type="match status" value="1"/>
</dbReference>
<evidence type="ECO:0000256" key="8">
    <source>
        <dbReference type="ARBA" id="ARBA00023170"/>
    </source>
</evidence>
<reference evidence="11 12" key="1">
    <citation type="submission" date="2015-07" db="EMBL/GenBank/DDBJ databases">
        <title>The genome of Dufourea novaeangliae.</title>
        <authorList>
            <person name="Pan H."/>
            <person name="Kapheim K."/>
        </authorList>
    </citation>
    <scope>NUCLEOTIDE SEQUENCE [LARGE SCALE GENOMIC DNA]</scope>
    <source>
        <strain evidence="11">0120121106</strain>
        <tissue evidence="11">Whole body</tissue>
    </source>
</reference>
<keyword evidence="4 10" id="KW-0812">Transmembrane</keyword>
<evidence type="ECO:0000313" key="12">
    <source>
        <dbReference type="Proteomes" id="UP000076502"/>
    </source>
</evidence>
<keyword evidence="6 10" id="KW-1133">Transmembrane helix</keyword>
<evidence type="ECO:0000256" key="7">
    <source>
        <dbReference type="ARBA" id="ARBA00023136"/>
    </source>
</evidence>
<evidence type="ECO:0000313" key="11">
    <source>
        <dbReference type="EMBL" id="KZC05409.1"/>
    </source>
</evidence>
<dbReference type="GO" id="GO:0005886">
    <property type="term" value="C:plasma membrane"/>
    <property type="evidence" value="ECO:0007669"/>
    <property type="project" value="UniProtKB-SubCell"/>
</dbReference>
<keyword evidence="7 10" id="KW-0472">Membrane</keyword>
<dbReference type="Proteomes" id="UP000076502">
    <property type="component" value="Unassembled WGS sequence"/>
</dbReference>
<evidence type="ECO:0000256" key="10">
    <source>
        <dbReference type="SAM" id="Phobius"/>
    </source>
</evidence>
<feature type="transmembrane region" description="Helical" evidence="10">
    <location>
        <begin position="85"/>
        <end position="115"/>
    </location>
</feature>
<feature type="non-terminal residue" evidence="11">
    <location>
        <position position="1"/>
    </location>
</feature>
<evidence type="ECO:0000256" key="4">
    <source>
        <dbReference type="ARBA" id="ARBA00022692"/>
    </source>
</evidence>
<proteinExistence type="predicted"/>